<gene>
    <name evidence="2" type="ORF">JOF47_002734</name>
</gene>
<dbReference type="PROSITE" id="PS50995">
    <property type="entry name" value="HTH_MARR_2"/>
    <property type="match status" value="1"/>
</dbReference>
<evidence type="ECO:0000313" key="2">
    <source>
        <dbReference type="EMBL" id="MBP2387223.1"/>
    </source>
</evidence>
<dbReference type="Gene3D" id="1.10.10.10">
    <property type="entry name" value="Winged helix-like DNA-binding domain superfamily/Winged helix DNA-binding domain"/>
    <property type="match status" value="1"/>
</dbReference>
<evidence type="ECO:0000313" key="3">
    <source>
        <dbReference type="Proteomes" id="UP001296993"/>
    </source>
</evidence>
<dbReference type="PANTHER" id="PTHR39515:SF2">
    <property type="entry name" value="HTH-TYPE TRANSCRIPTIONAL REGULATOR RV0880"/>
    <property type="match status" value="1"/>
</dbReference>
<feature type="domain" description="HTH marR-type" evidence="1">
    <location>
        <begin position="7"/>
        <end position="138"/>
    </location>
</feature>
<sequence>MKPATETGDLAAELRVAIMKTSRRLRLESSSEMLTPAQYSVLAALKTEGHTIGELAQREQVAAPSMTRIVKSLVESGWVTRTSSAQDARQVMIDISEEGMRTFVGARSQRTAWLARRIDQLGEDDRQILARAAALLQEMSAK</sequence>
<organism evidence="2 3">
    <name type="scientific">Paeniglutamicibacter kerguelensis</name>
    <dbReference type="NCBI Taxonomy" id="254788"/>
    <lineage>
        <taxon>Bacteria</taxon>
        <taxon>Bacillati</taxon>
        <taxon>Actinomycetota</taxon>
        <taxon>Actinomycetes</taxon>
        <taxon>Micrococcales</taxon>
        <taxon>Micrococcaceae</taxon>
        <taxon>Paeniglutamicibacter</taxon>
    </lineage>
</organism>
<comment type="caution">
    <text evidence="2">The sequence shown here is derived from an EMBL/GenBank/DDBJ whole genome shotgun (WGS) entry which is preliminary data.</text>
</comment>
<dbReference type="InterPro" id="IPR036388">
    <property type="entry name" value="WH-like_DNA-bd_sf"/>
</dbReference>
<dbReference type="InterPro" id="IPR036390">
    <property type="entry name" value="WH_DNA-bd_sf"/>
</dbReference>
<dbReference type="SMART" id="SM00347">
    <property type="entry name" value="HTH_MARR"/>
    <property type="match status" value="1"/>
</dbReference>
<dbReference type="GO" id="GO:0003677">
    <property type="term" value="F:DNA binding"/>
    <property type="evidence" value="ECO:0007669"/>
    <property type="project" value="UniProtKB-KW"/>
</dbReference>
<proteinExistence type="predicted"/>
<name>A0ABS4XFH9_9MICC</name>
<dbReference type="Pfam" id="PF01047">
    <property type="entry name" value="MarR"/>
    <property type="match status" value="1"/>
</dbReference>
<dbReference type="EMBL" id="JAGIOF010000001">
    <property type="protein sequence ID" value="MBP2387223.1"/>
    <property type="molecule type" value="Genomic_DNA"/>
</dbReference>
<reference evidence="2 3" key="1">
    <citation type="submission" date="2021-03" db="EMBL/GenBank/DDBJ databases">
        <title>Sequencing the genomes of 1000 actinobacteria strains.</title>
        <authorList>
            <person name="Klenk H.-P."/>
        </authorList>
    </citation>
    <scope>NUCLEOTIDE SEQUENCE [LARGE SCALE GENOMIC DNA]</scope>
    <source>
        <strain evidence="2 3">DSM 15797</strain>
    </source>
</reference>
<accession>A0ABS4XFH9</accession>
<keyword evidence="2" id="KW-0238">DNA-binding</keyword>
<protein>
    <submittedName>
        <fullName evidence="2">DNA-binding MarR family transcriptional regulator</fullName>
    </submittedName>
</protein>
<evidence type="ECO:0000259" key="1">
    <source>
        <dbReference type="PROSITE" id="PS50995"/>
    </source>
</evidence>
<keyword evidence="3" id="KW-1185">Reference proteome</keyword>
<dbReference type="SUPFAM" id="SSF46785">
    <property type="entry name" value="Winged helix' DNA-binding domain"/>
    <property type="match status" value="1"/>
</dbReference>
<dbReference type="InterPro" id="IPR052526">
    <property type="entry name" value="HTH-type_Bedaq_tolerance"/>
</dbReference>
<dbReference type="PANTHER" id="PTHR39515">
    <property type="entry name" value="CONSERVED PROTEIN"/>
    <property type="match status" value="1"/>
</dbReference>
<dbReference type="InterPro" id="IPR000835">
    <property type="entry name" value="HTH_MarR-typ"/>
</dbReference>
<dbReference type="RefSeq" id="WP_209999391.1">
    <property type="nucleotide sequence ID" value="NZ_BAAAJY010000005.1"/>
</dbReference>
<dbReference type="Proteomes" id="UP001296993">
    <property type="component" value="Unassembled WGS sequence"/>
</dbReference>